<sequence length="361" mass="39123">MNDMTPFATTLKDWETDQEVRWCPGCGDYAILKAVQRTLPQLGANPANTVFISGIGCSSRFPYYMESYGFHTIHGRAPAIATGVKLANPDLDIWLVTGDGDGLSIGGNHLMHVLRRNVNMQIMLFNNEIYGLTKGQYSPTSREGTKSPTTPLGSYDHPARPAAFALGAGARFVARGFDVSKKLPEVLMAAHAHQGAAFVEIFQNCVVYNKDVFDDFAQPKGAEDRQLWLENGQPMLFAGGTQGIALDRHLLRPMVVSVENGDWEAAGVLVHDVSNRTVAHMLVEMPFGPFPMALGVLYDDPRPTFEAAVAQERAQSSAGKEPDLARLLSKGQTWTVGDNAADPVSTRPPGQGAPNADEPLT</sequence>
<keyword evidence="5" id="KW-1185">Reference proteome</keyword>
<dbReference type="Proteomes" id="UP000439522">
    <property type="component" value="Unassembled WGS sequence"/>
</dbReference>
<dbReference type="SUPFAM" id="SSF52518">
    <property type="entry name" value="Thiamin diphosphate-binding fold (THDP-binding)"/>
    <property type="match status" value="1"/>
</dbReference>
<dbReference type="Gene3D" id="3.40.50.970">
    <property type="match status" value="1"/>
</dbReference>
<dbReference type="InterPro" id="IPR011766">
    <property type="entry name" value="TPP_enzyme_TPP-bd"/>
</dbReference>
<dbReference type="OrthoDB" id="9775140at2"/>
<accession>A0A6I4T9G7</accession>
<dbReference type="GO" id="GO:0016625">
    <property type="term" value="F:oxidoreductase activity, acting on the aldehyde or oxo group of donors, iron-sulfur protein as acceptor"/>
    <property type="evidence" value="ECO:0007669"/>
    <property type="project" value="UniProtKB-ARBA"/>
</dbReference>
<keyword evidence="1" id="KW-0560">Oxidoreductase</keyword>
<dbReference type="Pfam" id="PF02775">
    <property type="entry name" value="TPP_enzyme_C"/>
    <property type="match status" value="1"/>
</dbReference>
<dbReference type="PANTHER" id="PTHR48084:SF4">
    <property type="entry name" value="2-OXOGLUTARATE OXIDOREDUCTASE SUBUNIT KORB"/>
    <property type="match status" value="1"/>
</dbReference>
<dbReference type="InterPro" id="IPR051457">
    <property type="entry name" value="2-oxoacid:Fd_oxidoreductase"/>
</dbReference>
<dbReference type="GO" id="GO:0045333">
    <property type="term" value="P:cellular respiration"/>
    <property type="evidence" value="ECO:0007669"/>
    <property type="project" value="UniProtKB-ARBA"/>
</dbReference>
<evidence type="ECO:0000259" key="3">
    <source>
        <dbReference type="Pfam" id="PF02775"/>
    </source>
</evidence>
<proteinExistence type="predicted"/>
<evidence type="ECO:0000256" key="2">
    <source>
        <dbReference type="SAM" id="MobiDB-lite"/>
    </source>
</evidence>
<dbReference type="AlphaFoldDB" id="A0A6I4T9G7"/>
<dbReference type="EMBL" id="WTZA01000001">
    <property type="protein sequence ID" value="MXO73753.1"/>
    <property type="molecule type" value="Genomic_DNA"/>
</dbReference>
<dbReference type="PANTHER" id="PTHR48084">
    <property type="entry name" value="2-OXOGLUTARATE OXIDOREDUCTASE SUBUNIT KORB-RELATED"/>
    <property type="match status" value="1"/>
</dbReference>
<dbReference type="CDD" id="cd03375">
    <property type="entry name" value="TPP_OGFOR"/>
    <property type="match status" value="1"/>
</dbReference>
<evidence type="ECO:0000313" key="5">
    <source>
        <dbReference type="Proteomes" id="UP000439522"/>
    </source>
</evidence>
<feature type="domain" description="Thiamine pyrophosphate enzyme TPP-binding" evidence="3">
    <location>
        <begin position="55"/>
        <end position="201"/>
    </location>
</feature>
<feature type="region of interest" description="Disordered" evidence="2">
    <location>
        <begin position="313"/>
        <end position="361"/>
    </location>
</feature>
<name>A0A6I4T9G7_9SPHN</name>
<reference evidence="4 5" key="1">
    <citation type="submission" date="2019-12" db="EMBL/GenBank/DDBJ databases">
        <title>Genomic-based taxomic classification of the family Erythrobacteraceae.</title>
        <authorList>
            <person name="Xu L."/>
        </authorList>
    </citation>
    <scope>NUCLEOTIDE SEQUENCE [LARGE SCALE GENOMIC DNA]</scope>
    <source>
        <strain evidence="4 5">100921-2</strain>
    </source>
</reference>
<evidence type="ECO:0000313" key="4">
    <source>
        <dbReference type="EMBL" id="MXO73753.1"/>
    </source>
</evidence>
<organism evidence="4 5">
    <name type="scientific">Tsuneonella aeria</name>
    <dbReference type="NCBI Taxonomy" id="1837929"/>
    <lineage>
        <taxon>Bacteria</taxon>
        <taxon>Pseudomonadati</taxon>
        <taxon>Pseudomonadota</taxon>
        <taxon>Alphaproteobacteria</taxon>
        <taxon>Sphingomonadales</taxon>
        <taxon>Erythrobacteraceae</taxon>
        <taxon>Tsuneonella</taxon>
    </lineage>
</organism>
<comment type="caution">
    <text evidence="4">The sequence shown here is derived from an EMBL/GenBank/DDBJ whole genome shotgun (WGS) entry which is preliminary data.</text>
</comment>
<protein>
    <submittedName>
        <fullName evidence="4">2-oxoacid:ferredoxin oxidoreductase subunit beta</fullName>
    </submittedName>
</protein>
<dbReference type="GO" id="GO:0030976">
    <property type="term" value="F:thiamine pyrophosphate binding"/>
    <property type="evidence" value="ECO:0007669"/>
    <property type="project" value="InterPro"/>
</dbReference>
<gene>
    <name evidence="4" type="ORF">GRI40_00760</name>
</gene>
<dbReference type="InterPro" id="IPR029061">
    <property type="entry name" value="THDP-binding"/>
</dbReference>
<dbReference type="GO" id="GO:0044281">
    <property type="term" value="P:small molecule metabolic process"/>
    <property type="evidence" value="ECO:0007669"/>
    <property type="project" value="UniProtKB-ARBA"/>
</dbReference>
<dbReference type="RefSeq" id="WP_160609577.1">
    <property type="nucleotide sequence ID" value="NZ_WTZA01000001.1"/>
</dbReference>
<evidence type="ECO:0000256" key="1">
    <source>
        <dbReference type="ARBA" id="ARBA00023002"/>
    </source>
</evidence>